<evidence type="ECO:0000259" key="4">
    <source>
        <dbReference type="Pfam" id="PF13296"/>
    </source>
</evidence>
<feature type="domain" description="Gp5/Type VI secretion system Vgr protein OB-fold" evidence="2">
    <location>
        <begin position="427"/>
        <end position="496"/>
    </location>
</feature>
<dbReference type="InterPro" id="IPR006531">
    <property type="entry name" value="Gp5/Vgr_OB"/>
</dbReference>
<dbReference type="NCBIfam" id="TIGR03361">
    <property type="entry name" value="VI_Rhs_Vgr"/>
    <property type="match status" value="1"/>
</dbReference>
<dbReference type="Pfam" id="PF10106">
    <property type="entry name" value="DUF2345"/>
    <property type="match status" value="1"/>
</dbReference>
<dbReference type="Proteomes" id="UP000321323">
    <property type="component" value="Chromosome"/>
</dbReference>
<dbReference type="Pfam" id="PF05954">
    <property type="entry name" value="Phage_GPD"/>
    <property type="match status" value="1"/>
</dbReference>
<reference evidence="5 6" key="1">
    <citation type="journal article" date="2019" name="Int. J. Syst. Evol. Microbiol.">
        <title>The Draft Whole-Genome Sequence of the Antibiotic Producer Empedobacter haloabium ATCC 31962 Provides Indications for Its Taxonomic Reclassification.</title>
        <authorList>
            <person name="Miess H."/>
            <person name="Arlt P."/>
            <person name="Apel A.K."/>
            <person name="Weber T."/>
            <person name="Nieselt K."/>
            <person name="Hanssen F."/>
            <person name="Czemmel S."/>
            <person name="Nahnsen S."/>
            <person name="Gross H."/>
        </authorList>
    </citation>
    <scope>NUCLEOTIDE SEQUENCE [LARGE SCALE GENOMIC DNA]</scope>
    <source>
        <strain evidence="5 6">ATCC 31962</strain>
    </source>
</reference>
<feature type="domain" description="DUF2345" evidence="3">
    <location>
        <begin position="652"/>
        <end position="801"/>
    </location>
</feature>
<evidence type="ECO:0000313" key="5">
    <source>
        <dbReference type="EMBL" id="WUR14616.1"/>
    </source>
</evidence>
<dbReference type="InterPro" id="IPR028244">
    <property type="entry name" value="T6SS_Rhs_Vgr_dom"/>
</dbReference>
<accession>A0ABZ1UPF8</accession>
<comment type="similarity">
    <text evidence="1">Belongs to the VgrG protein family.</text>
</comment>
<dbReference type="InterPro" id="IPR037026">
    <property type="entry name" value="Vgr_OB-fold_dom_sf"/>
</dbReference>
<gene>
    <name evidence="5" type="ORF">E7V67_005790</name>
</gene>
<dbReference type="NCBIfam" id="TIGR01646">
    <property type="entry name" value="vgr_GE"/>
    <property type="match status" value="1"/>
</dbReference>
<dbReference type="Pfam" id="PF04717">
    <property type="entry name" value="Phage_base_V"/>
    <property type="match status" value="1"/>
</dbReference>
<dbReference type="SUPFAM" id="SSF69255">
    <property type="entry name" value="gp5 N-terminal domain-like"/>
    <property type="match status" value="1"/>
</dbReference>
<dbReference type="SUPFAM" id="SSF69279">
    <property type="entry name" value="Phage tail proteins"/>
    <property type="match status" value="2"/>
</dbReference>
<evidence type="ECO:0000313" key="6">
    <source>
        <dbReference type="Proteomes" id="UP000321323"/>
    </source>
</evidence>
<dbReference type="InterPro" id="IPR018769">
    <property type="entry name" value="VgrG2_DUF2345"/>
</dbReference>
<protein>
    <submittedName>
        <fullName evidence="5">Type VI secretion system Vgr family protein</fullName>
    </submittedName>
</protein>
<dbReference type="InterPro" id="IPR017847">
    <property type="entry name" value="T6SS_RhsGE_Vgr_subset"/>
</dbReference>
<dbReference type="Gene3D" id="4.10.220.110">
    <property type="match status" value="1"/>
</dbReference>
<name>A0ABZ1UPF8_9BURK</name>
<feature type="domain" description="Putative type VI secretion system Rhs element associated Vgr" evidence="4">
    <location>
        <begin position="516"/>
        <end position="623"/>
    </location>
</feature>
<proteinExistence type="inferred from homology"/>
<dbReference type="Pfam" id="PF13296">
    <property type="entry name" value="T6SS_Vgr"/>
    <property type="match status" value="1"/>
</dbReference>
<evidence type="ECO:0000256" key="1">
    <source>
        <dbReference type="ARBA" id="ARBA00005558"/>
    </source>
</evidence>
<dbReference type="Gene3D" id="2.40.50.230">
    <property type="entry name" value="Gp5 N-terminal domain"/>
    <property type="match status" value="1"/>
</dbReference>
<dbReference type="InterPro" id="IPR006533">
    <property type="entry name" value="T6SS_Vgr_RhsGE"/>
</dbReference>
<sequence length="908" mass="99433">MTSPIHSSASVLVAASQHDRLLKLDTPLGDDVLLPLRVAGQERFSSAYEFIVDCLSVEGDIELKRLIAQPVTLWLRRDDRSYFPVHGYVHRMTRLGSDGQSTFCQLSLSPWLHFLKFRKDARIWQDKTADDILCDVFNSYPQAQGNYRFDIRDPATRRSYCTQYETDWHFTQRLMEEEGWYSYHEQREDGAGHVLVVTDNLNQLKAIAQEPIRFHRAGTRDELNRIVHWSAVRSLGSTQYSARTDDYKATFSPKQTNTIVRPEHGQLPGQLEVYEYTGAYTYSKHEQGDKQARLRIEQIESGLKRYFAVSGVRSLRVGGWFTLEDHPAHAYDPDDDREFAVIAIEWSIENNLPFSSGAQRFPGSLQSDLAAFGIDTSGQESAGNGHCFNRVEVQRRNVPYRSAFEHAKPTLHPQTAVVVGPASEEVHTDQLNRVKVQFRWDRQGQDDERSSCWVRVSYPNAGQGWGALNVPRIRQEVIVTFLNGDADRPVITGRLYNEEQVPQWHTNGLLSGYKSKEYKGAGFNQLVMDDTTGQNRIHLYSTSANAQLNLGYLVSQNGNQRNGFFGMGFALSTDDSGAVVAPKGLYLGTFGRPGAQGVQLAANEATSQLKAGATLTKTLSDTASKAGAEVLAGQGALNDFIEATQDRYDGQGQGGANRFKEPALLAGSQAGIGLVSTKGTHVHAGAEVTVSSGQDTNIAAGKSLLASVAEKISMFAHNAGIKLFSAKGKVEVQAQGNDLDLIAEKVVRLLSTTARVEIHAQEEVLISAGGSFVKINGSGITSGTSGTWTSHAAKHSMPGPATQQSVMPHIAKPELEKTDLEFRHLTDWGEPLAGAAYKAILSDGSIRKGILDAAGIARISGVPPGVGAKIEYDYRPLQVISTVSTELDADVHELLNWAAGAASGKGQA</sequence>
<dbReference type="Gene3D" id="2.30.110.50">
    <property type="match status" value="1"/>
</dbReference>
<dbReference type="EMBL" id="CP136508">
    <property type="protein sequence ID" value="WUR14616.1"/>
    <property type="molecule type" value="Genomic_DNA"/>
</dbReference>
<keyword evidence="6" id="KW-1185">Reference proteome</keyword>
<evidence type="ECO:0000259" key="3">
    <source>
        <dbReference type="Pfam" id="PF10106"/>
    </source>
</evidence>
<evidence type="ECO:0000259" key="2">
    <source>
        <dbReference type="Pfam" id="PF04717"/>
    </source>
</evidence>
<organism evidence="5 6">
    <name type="scientific">[Empedobacter] haloabium</name>
    <dbReference type="NCBI Taxonomy" id="592317"/>
    <lineage>
        <taxon>Bacteria</taxon>
        <taxon>Pseudomonadati</taxon>
        <taxon>Pseudomonadota</taxon>
        <taxon>Betaproteobacteria</taxon>
        <taxon>Burkholderiales</taxon>
        <taxon>Oxalobacteraceae</taxon>
        <taxon>Telluria group</taxon>
        <taxon>Telluria group incertae sedis</taxon>
    </lineage>
</organism>
<dbReference type="SUPFAM" id="SSF69349">
    <property type="entry name" value="Phage fibre proteins"/>
    <property type="match status" value="1"/>
</dbReference>
<dbReference type="Gene3D" id="3.55.50.10">
    <property type="entry name" value="Baseplate protein-like domains"/>
    <property type="match status" value="1"/>
</dbReference>